<organism evidence="2">
    <name type="scientific">marine metagenome</name>
    <dbReference type="NCBI Taxonomy" id="408172"/>
    <lineage>
        <taxon>unclassified sequences</taxon>
        <taxon>metagenomes</taxon>
        <taxon>ecological metagenomes</taxon>
    </lineage>
</organism>
<feature type="region of interest" description="Disordered" evidence="1">
    <location>
        <begin position="1"/>
        <end position="26"/>
    </location>
</feature>
<sequence>MEHLPGVMATPNEPSLQPNPANHPTMYPTVNEEIETSIRKDGISYVFESRSVSAVLNFVYTPIDGTFADVELEINNNEPILPAEDGGISVEMGGSIWPADSEEVERHFVSCDLVGDTVEARWQWKLGEEQANFLYRLRITGKTLVVEIEGGNGKGTGLKLGQVSGAVHPQLITVPYLNLGENYPHILCSSGYFLSSFIDWHHSGSTALQAPTTEEAQRLLQLNGGCSYASQADGKRNGFQERWMLTASTQFDEVLPTLSIPRTGQTDTLAEYTWYNIPHIKASEESYV</sequence>
<accession>A0A382TPQ2</accession>
<feature type="compositionally biased region" description="Polar residues" evidence="1">
    <location>
        <begin position="12"/>
        <end position="22"/>
    </location>
</feature>
<evidence type="ECO:0000256" key="1">
    <source>
        <dbReference type="SAM" id="MobiDB-lite"/>
    </source>
</evidence>
<name>A0A382TPQ2_9ZZZZ</name>
<protein>
    <submittedName>
        <fullName evidence="2">Uncharacterized protein</fullName>
    </submittedName>
</protein>
<proteinExistence type="predicted"/>
<gene>
    <name evidence="2" type="ORF">METZ01_LOCUS376599</name>
</gene>
<dbReference type="AlphaFoldDB" id="A0A382TPQ2"/>
<reference evidence="2" key="1">
    <citation type="submission" date="2018-05" db="EMBL/GenBank/DDBJ databases">
        <authorList>
            <person name="Lanie J.A."/>
            <person name="Ng W.-L."/>
            <person name="Kazmierczak K.M."/>
            <person name="Andrzejewski T.M."/>
            <person name="Davidsen T.M."/>
            <person name="Wayne K.J."/>
            <person name="Tettelin H."/>
            <person name="Glass J.I."/>
            <person name="Rusch D."/>
            <person name="Podicherti R."/>
            <person name="Tsui H.-C.T."/>
            <person name="Winkler M.E."/>
        </authorList>
    </citation>
    <scope>NUCLEOTIDE SEQUENCE</scope>
</reference>
<feature type="non-terminal residue" evidence="2">
    <location>
        <position position="288"/>
    </location>
</feature>
<dbReference type="EMBL" id="UINC01138041">
    <property type="protein sequence ID" value="SVD23745.1"/>
    <property type="molecule type" value="Genomic_DNA"/>
</dbReference>
<evidence type="ECO:0000313" key="2">
    <source>
        <dbReference type="EMBL" id="SVD23745.1"/>
    </source>
</evidence>